<reference evidence="1" key="1">
    <citation type="journal article" date="2021" name="Mol. Ecol. Resour.">
        <title>Apolygus lucorum genome provides insights into omnivorousness and mesophyll feeding.</title>
        <authorList>
            <person name="Liu Y."/>
            <person name="Liu H."/>
            <person name="Wang H."/>
            <person name="Huang T."/>
            <person name="Liu B."/>
            <person name="Yang B."/>
            <person name="Yin L."/>
            <person name="Li B."/>
            <person name="Zhang Y."/>
            <person name="Zhang S."/>
            <person name="Jiang F."/>
            <person name="Zhang X."/>
            <person name="Ren Y."/>
            <person name="Wang B."/>
            <person name="Wang S."/>
            <person name="Lu Y."/>
            <person name="Wu K."/>
            <person name="Fan W."/>
            <person name="Wang G."/>
        </authorList>
    </citation>
    <scope>NUCLEOTIDE SEQUENCE</scope>
    <source>
        <strain evidence="1">12Hb</strain>
    </source>
</reference>
<evidence type="ECO:0000313" key="1">
    <source>
        <dbReference type="EMBL" id="KAF6210966.1"/>
    </source>
</evidence>
<gene>
    <name evidence="1" type="ORF">GE061_014079</name>
</gene>
<dbReference type="AlphaFoldDB" id="A0A8S9XSA6"/>
<dbReference type="Proteomes" id="UP000466442">
    <property type="component" value="Linkage Group LG5"/>
</dbReference>
<accession>A0A8S9XSA6</accession>
<sequence length="68" mass="8112">MEYGLRRENEMNAECWRRNLQRGSTMNKRTVFGEEEKKLVKSLVLKNSRIVESTIHQVEKRIAFSVEQ</sequence>
<evidence type="ECO:0000313" key="2">
    <source>
        <dbReference type="Proteomes" id="UP000466442"/>
    </source>
</evidence>
<dbReference type="EMBL" id="WIXP02000005">
    <property type="protein sequence ID" value="KAF6210966.1"/>
    <property type="molecule type" value="Genomic_DNA"/>
</dbReference>
<name>A0A8S9XSA6_APOLU</name>
<protein>
    <submittedName>
        <fullName evidence="1">Uncharacterized protein</fullName>
    </submittedName>
</protein>
<keyword evidence="2" id="KW-1185">Reference proteome</keyword>
<proteinExistence type="predicted"/>
<comment type="caution">
    <text evidence="1">The sequence shown here is derived from an EMBL/GenBank/DDBJ whole genome shotgun (WGS) entry which is preliminary data.</text>
</comment>
<organism evidence="1 2">
    <name type="scientific">Apolygus lucorum</name>
    <name type="common">Small green plant bug</name>
    <name type="synonym">Lygocoris lucorum</name>
    <dbReference type="NCBI Taxonomy" id="248454"/>
    <lineage>
        <taxon>Eukaryota</taxon>
        <taxon>Metazoa</taxon>
        <taxon>Ecdysozoa</taxon>
        <taxon>Arthropoda</taxon>
        <taxon>Hexapoda</taxon>
        <taxon>Insecta</taxon>
        <taxon>Pterygota</taxon>
        <taxon>Neoptera</taxon>
        <taxon>Paraneoptera</taxon>
        <taxon>Hemiptera</taxon>
        <taxon>Heteroptera</taxon>
        <taxon>Panheteroptera</taxon>
        <taxon>Cimicomorpha</taxon>
        <taxon>Miridae</taxon>
        <taxon>Mirini</taxon>
        <taxon>Apolygus</taxon>
    </lineage>
</organism>